<accession>A0A8H3EIG2</accession>
<keyword evidence="3" id="KW-1185">Reference proteome</keyword>
<reference evidence="2" key="1">
    <citation type="submission" date="2021-03" db="EMBL/GenBank/DDBJ databases">
        <authorList>
            <person name="Tagirdzhanova G."/>
        </authorList>
    </citation>
    <scope>NUCLEOTIDE SEQUENCE</scope>
</reference>
<dbReference type="EMBL" id="CAJPDT010000001">
    <property type="protein sequence ID" value="CAF9904607.1"/>
    <property type="molecule type" value="Genomic_DNA"/>
</dbReference>
<name>A0A8H3EIG2_9LECA</name>
<dbReference type="AlphaFoldDB" id="A0A8H3EIG2"/>
<gene>
    <name evidence="2" type="ORF">IMSHALPRED_000119</name>
</gene>
<feature type="compositionally biased region" description="Polar residues" evidence="1">
    <location>
        <begin position="23"/>
        <end position="33"/>
    </location>
</feature>
<dbReference type="OrthoDB" id="5420680at2759"/>
<evidence type="ECO:0000313" key="3">
    <source>
        <dbReference type="Proteomes" id="UP000664534"/>
    </source>
</evidence>
<protein>
    <submittedName>
        <fullName evidence="2">Uncharacterized protein</fullName>
    </submittedName>
</protein>
<organism evidence="2 3">
    <name type="scientific">Imshaugia aleurites</name>
    <dbReference type="NCBI Taxonomy" id="172621"/>
    <lineage>
        <taxon>Eukaryota</taxon>
        <taxon>Fungi</taxon>
        <taxon>Dikarya</taxon>
        <taxon>Ascomycota</taxon>
        <taxon>Pezizomycotina</taxon>
        <taxon>Lecanoromycetes</taxon>
        <taxon>OSLEUM clade</taxon>
        <taxon>Lecanoromycetidae</taxon>
        <taxon>Lecanorales</taxon>
        <taxon>Lecanorineae</taxon>
        <taxon>Parmeliaceae</taxon>
        <taxon>Imshaugia</taxon>
    </lineage>
</organism>
<evidence type="ECO:0000313" key="2">
    <source>
        <dbReference type="EMBL" id="CAF9904607.1"/>
    </source>
</evidence>
<feature type="region of interest" description="Disordered" evidence="1">
    <location>
        <begin position="1"/>
        <end position="49"/>
    </location>
</feature>
<dbReference type="Proteomes" id="UP000664534">
    <property type="component" value="Unassembled WGS sequence"/>
</dbReference>
<proteinExistence type="predicted"/>
<comment type="caution">
    <text evidence="2">The sequence shown here is derived from an EMBL/GenBank/DDBJ whole genome shotgun (WGS) entry which is preliminary data.</text>
</comment>
<sequence length="161" mass="17645">MASKSDKEQPPAYTSLEDEASKTVDSAESSTSPPRKPGHSTRATQLSLETSEGKITMSQFLELTFSVMVCYKKGEYGAVGTRKPIVLAIDEDYDTLLRDLQGIFPKSGLTSMKASWEDCRGGADAPRPLAYLHDSQVDEENITAMLRLLKPMNGMGYICVD</sequence>
<evidence type="ECO:0000256" key="1">
    <source>
        <dbReference type="SAM" id="MobiDB-lite"/>
    </source>
</evidence>